<keyword evidence="7" id="KW-1015">Disulfide bond</keyword>
<evidence type="ECO:0000256" key="5">
    <source>
        <dbReference type="ARBA" id="ARBA00022801"/>
    </source>
</evidence>
<dbReference type="Gene3D" id="3.40.50.1820">
    <property type="entry name" value="alpha/beta hydrolase"/>
    <property type="match status" value="1"/>
</dbReference>
<evidence type="ECO:0000256" key="3">
    <source>
        <dbReference type="ARBA" id="ARBA00022723"/>
    </source>
</evidence>
<dbReference type="GO" id="GO:0016787">
    <property type="term" value="F:hydrolase activity"/>
    <property type="evidence" value="ECO:0007669"/>
    <property type="project" value="UniProtKB-KW"/>
</dbReference>
<dbReference type="EMBL" id="JBHRSL010000010">
    <property type="protein sequence ID" value="MFC3052127.1"/>
    <property type="molecule type" value="Genomic_DNA"/>
</dbReference>
<keyword evidence="6" id="KW-0106">Calcium</keyword>
<dbReference type="RefSeq" id="WP_194214186.1">
    <property type="nucleotide sequence ID" value="NZ_CP061205.1"/>
</dbReference>
<comment type="caution">
    <text evidence="9">The sequence shown here is derived from an EMBL/GenBank/DDBJ whole genome shotgun (WGS) entry which is preliminary data.</text>
</comment>
<reference evidence="10" key="1">
    <citation type="journal article" date="2019" name="Int. J. Syst. Evol. Microbiol.">
        <title>The Global Catalogue of Microorganisms (GCM) 10K type strain sequencing project: providing services to taxonomists for standard genome sequencing and annotation.</title>
        <authorList>
            <consortium name="The Broad Institute Genomics Platform"/>
            <consortium name="The Broad Institute Genome Sequencing Center for Infectious Disease"/>
            <person name="Wu L."/>
            <person name="Ma J."/>
        </authorList>
    </citation>
    <scope>NUCLEOTIDE SEQUENCE [LARGE SCALE GENOMIC DNA]</scope>
    <source>
        <strain evidence="10">KCTC 62164</strain>
    </source>
</reference>
<feature type="chain" id="PRO_5045219248" evidence="8">
    <location>
        <begin position="37"/>
        <end position="562"/>
    </location>
</feature>
<dbReference type="InterPro" id="IPR011118">
    <property type="entry name" value="Tannase/feruloyl_esterase"/>
</dbReference>
<keyword evidence="3" id="KW-0479">Metal-binding</keyword>
<dbReference type="InterPro" id="IPR029058">
    <property type="entry name" value="AB_hydrolase_fold"/>
</dbReference>
<sequence length="562" mass="61857">MTKKLQMNTHKLKRRLTAVSFLASLLLIMLAVPLQASPPPAVEDPCSALRILDLSELDGGQVRAKVMSGSMIHNQEMTDAEAWQTKRRSRAMAAVLPEDVKAIPDHCLVAGYINPQINFELRLPAIEDWNGKFLLVACDGWCGKISTDATLAGLMHGYATMMNNGGHWGEHPFDGTWAADNIQARRDFAYRANHVAPITAKAIIGTYYGVQPTRSYMTGCSKGGQAGAMTASRYPTDFDGVLMRGPTIDYTSVNVLRCTSLEKAAFTPDGKPRMNAAKVPALQRAVMDACDELDGVKDNLISDPRKCDFDPVTIQCGKGSVGPVCLTEEEVDVVKNIYAPIYSETGEFLYPGSAYGSESAWPGWTLPVTGESPIHGDKLTYSQQCGGDYLRFMAFPESKEPGWHWRTDFNWERDKELLKDIGDMWDVNDPDFSAFRDAGGKMIIIHGWADSAIPAEASIVWYDKVSNAMGGRDAVADFARMFLMPGADHCDGGVGFESFDALKLLDDWVENGKAPDAMIAQQKVDGEVVRERPVYPYPLEAKYKGEGSIDVPQNFESHDPRK</sequence>
<dbReference type="SUPFAM" id="SSF53474">
    <property type="entry name" value="alpha/beta-Hydrolases"/>
    <property type="match status" value="1"/>
</dbReference>
<keyword evidence="4 8" id="KW-0732">Signal</keyword>
<dbReference type="PANTHER" id="PTHR33938">
    <property type="entry name" value="FERULOYL ESTERASE B-RELATED"/>
    <property type="match status" value="1"/>
</dbReference>
<proteinExistence type="inferred from homology"/>
<evidence type="ECO:0000256" key="1">
    <source>
        <dbReference type="ARBA" id="ARBA00006249"/>
    </source>
</evidence>
<evidence type="ECO:0000256" key="4">
    <source>
        <dbReference type="ARBA" id="ARBA00022729"/>
    </source>
</evidence>
<dbReference type="Pfam" id="PF07519">
    <property type="entry name" value="Tannase"/>
    <property type="match status" value="1"/>
</dbReference>
<evidence type="ECO:0000256" key="8">
    <source>
        <dbReference type="SAM" id="SignalP"/>
    </source>
</evidence>
<dbReference type="Proteomes" id="UP001595444">
    <property type="component" value="Unassembled WGS sequence"/>
</dbReference>
<evidence type="ECO:0000313" key="9">
    <source>
        <dbReference type="EMBL" id="MFC3052127.1"/>
    </source>
</evidence>
<gene>
    <name evidence="9" type="ORF">ACFOKA_09450</name>
</gene>
<protein>
    <submittedName>
        <fullName evidence="9">Tannase/feruloyl esterase family alpha/beta hydrolase</fullName>
    </submittedName>
</protein>
<evidence type="ECO:0000256" key="6">
    <source>
        <dbReference type="ARBA" id="ARBA00022837"/>
    </source>
</evidence>
<keyword evidence="2" id="KW-0719">Serine esterase</keyword>
<accession>A0ABV7D4Q5</accession>
<dbReference type="PANTHER" id="PTHR33938:SF15">
    <property type="entry name" value="FERULOYL ESTERASE B-RELATED"/>
    <property type="match status" value="1"/>
</dbReference>
<keyword evidence="10" id="KW-1185">Reference proteome</keyword>
<evidence type="ECO:0000256" key="7">
    <source>
        <dbReference type="ARBA" id="ARBA00023157"/>
    </source>
</evidence>
<feature type="signal peptide" evidence="8">
    <location>
        <begin position="1"/>
        <end position="36"/>
    </location>
</feature>
<name>A0ABV7D4Q5_9PROT</name>
<keyword evidence="5 9" id="KW-0378">Hydrolase</keyword>
<comment type="similarity">
    <text evidence="1">Belongs to the tannase family.</text>
</comment>
<organism evidence="9 10">
    <name type="scientific">Kordiimonas pumila</name>
    <dbReference type="NCBI Taxonomy" id="2161677"/>
    <lineage>
        <taxon>Bacteria</taxon>
        <taxon>Pseudomonadati</taxon>
        <taxon>Pseudomonadota</taxon>
        <taxon>Alphaproteobacteria</taxon>
        <taxon>Kordiimonadales</taxon>
        <taxon>Kordiimonadaceae</taxon>
        <taxon>Kordiimonas</taxon>
    </lineage>
</organism>
<evidence type="ECO:0000256" key="2">
    <source>
        <dbReference type="ARBA" id="ARBA00022487"/>
    </source>
</evidence>
<evidence type="ECO:0000313" key="10">
    <source>
        <dbReference type="Proteomes" id="UP001595444"/>
    </source>
</evidence>